<comment type="caution">
    <text evidence="1">The sequence shown here is derived from an EMBL/GenBank/DDBJ whole genome shotgun (WGS) entry which is preliminary data.</text>
</comment>
<keyword evidence="2" id="KW-1185">Reference proteome</keyword>
<reference evidence="2" key="1">
    <citation type="journal article" date="2019" name="Int. J. Syst. Evol. Microbiol.">
        <title>The Global Catalogue of Microorganisms (GCM) 10K type strain sequencing project: providing services to taxonomists for standard genome sequencing and annotation.</title>
        <authorList>
            <consortium name="The Broad Institute Genomics Platform"/>
            <consortium name="The Broad Institute Genome Sequencing Center for Infectious Disease"/>
            <person name="Wu L."/>
            <person name="Ma J."/>
        </authorList>
    </citation>
    <scope>NUCLEOTIDE SEQUENCE [LARGE SCALE GENOMIC DNA]</scope>
    <source>
        <strain evidence="2">NBRC 101365</strain>
    </source>
</reference>
<name>A0ABQ6CJ44_9HYPH</name>
<dbReference type="Proteomes" id="UP001156882">
    <property type="component" value="Unassembled WGS sequence"/>
</dbReference>
<evidence type="ECO:0000313" key="1">
    <source>
        <dbReference type="EMBL" id="GLS18749.1"/>
    </source>
</evidence>
<dbReference type="EMBL" id="BSPC01000015">
    <property type="protein sequence ID" value="GLS18749.1"/>
    <property type="molecule type" value="Genomic_DNA"/>
</dbReference>
<organism evidence="1 2">
    <name type="scientific">Labrys miyagiensis</name>
    <dbReference type="NCBI Taxonomy" id="346912"/>
    <lineage>
        <taxon>Bacteria</taxon>
        <taxon>Pseudomonadati</taxon>
        <taxon>Pseudomonadota</taxon>
        <taxon>Alphaproteobacteria</taxon>
        <taxon>Hyphomicrobiales</taxon>
        <taxon>Xanthobacteraceae</taxon>
        <taxon>Labrys</taxon>
    </lineage>
</organism>
<gene>
    <name evidence="1" type="ORF">GCM10007874_17660</name>
</gene>
<dbReference type="RefSeq" id="WP_284311621.1">
    <property type="nucleotide sequence ID" value="NZ_BSPC01000015.1"/>
</dbReference>
<sequence>MGGIAMVYRKGEFQLSTLDRFYPFHVAILIHRESPRERFAFYGELDAFYRSMNEAPRFNCIGRGETEHIIYGFKTEEAAQTFQDRFGGFRIEPTDKARREAEELLRRAEHTASKPS</sequence>
<accession>A0ABQ6CJ44</accession>
<protein>
    <submittedName>
        <fullName evidence="1">Uncharacterized protein</fullName>
    </submittedName>
</protein>
<evidence type="ECO:0000313" key="2">
    <source>
        <dbReference type="Proteomes" id="UP001156882"/>
    </source>
</evidence>
<proteinExistence type="predicted"/>